<dbReference type="EMBL" id="UINC01086730">
    <property type="protein sequence ID" value="SVC35453.1"/>
    <property type="molecule type" value="Genomic_DNA"/>
</dbReference>
<dbReference type="CDD" id="cd04179">
    <property type="entry name" value="DPM_DPG-synthase_like"/>
    <property type="match status" value="1"/>
</dbReference>
<dbReference type="InterPro" id="IPR001173">
    <property type="entry name" value="Glyco_trans_2-like"/>
</dbReference>
<dbReference type="SUPFAM" id="SSF53448">
    <property type="entry name" value="Nucleotide-diphospho-sugar transferases"/>
    <property type="match status" value="1"/>
</dbReference>
<dbReference type="InterPro" id="IPR029044">
    <property type="entry name" value="Nucleotide-diphossugar_trans"/>
</dbReference>
<dbReference type="PANTHER" id="PTHR48090:SF7">
    <property type="entry name" value="RFBJ PROTEIN"/>
    <property type="match status" value="1"/>
</dbReference>
<protein>
    <recommendedName>
        <fullName evidence="1">Glycosyltransferase 2-like domain-containing protein</fullName>
    </recommendedName>
</protein>
<gene>
    <name evidence="2" type="ORF">METZ01_LOCUS288307</name>
</gene>
<accession>A0A382LGY3</accession>
<dbReference type="PANTHER" id="PTHR48090">
    <property type="entry name" value="UNDECAPRENYL-PHOSPHATE 4-DEOXY-4-FORMAMIDO-L-ARABINOSE TRANSFERASE-RELATED"/>
    <property type="match status" value="1"/>
</dbReference>
<feature type="non-terminal residue" evidence="2">
    <location>
        <position position="204"/>
    </location>
</feature>
<organism evidence="2">
    <name type="scientific">marine metagenome</name>
    <dbReference type="NCBI Taxonomy" id="408172"/>
    <lineage>
        <taxon>unclassified sequences</taxon>
        <taxon>metagenomes</taxon>
        <taxon>ecological metagenomes</taxon>
    </lineage>
</organism>
<sequence>MNVSLVVPCFNEADNLPILINRCGELVKKYSVEVILVDNGSTDNSSSLIAEYPHIKLVKISKNEGYGNGILQGLRNATGDILAWTHADLQTDPNDLIRGLQYFLDSDDPQKIFVKGKRYGRPLLDCIFTYGMSIFETILLRKSLWDINAQPTIFHRSFFEIWKNPPKDFSLDLFSYFMAKKSKLLIKRFPVEFSKRIHGKSNWN</sequence>
<dbReference type="AlphaFoldDB" id="A0A382LGY3"/>
<evidence type="ECO:0000259" key="1">
    <source>
        <dbReference type="Pfam" id="PF00535"/>
    </source>
</evidence>
<dbReference type="Gene3D" id="3.90.550.10">
    <property type="entry name" value="Spore Coat Polysaccharide Biosynthesis Protein SpsA, Chain A"/>
    <property type="match status" value="1"/>
</dbReference>
<dbReference type="InterPro" id="IPR050256">
    <property type="entry name" value="Glycosyltransferase_2"/>
</dbReference>
<feature type="domain" description="Glycosyltransferase 2-like" evidence="1">
    <location>
        <begin position="4"/>
        <end position="108"/>
    </location>
</feature>
<reference evidence="2" key="1">
    <citation type="submission" date="2018-05" db="EMBL/GenBank/DDBJ databases">
        <authorList>
            <person name="Lanie J.A."/>
            <person name="Ng W.-L."/>
            <person name="Kazmierczak K.M."/>
            <person name="Andrzejewski T.M."/>
            <person name="Davidsen T.M."/>
            <person name="Wayne K.J."/>
            <person name="Tettelin H."/>
            <person name="Glass J.I."/>
            <person name="Rusch D."/>
            <person name="Podicherti R."/>
            <person name="Tsui H.-C.T."/>
            <person name="Winkler M.E."/>
        </authorList>
    </citation>
    <scope>NUCLEOTIDE SEQUENCE</scope>
</reference>
<evidence type="ECO:0000313" key="2">
    <source>
        <dbReference type="EMBL" id="SVC35453.1"/>
    </source>
</evidence>
<dbReference type="Pfam" id="PF00535">
    <property type="entry name" value="Glycos_transf_2"/>
    <property type="match status" value="1"/>
</dbReference>
<proteinExistence type="predicted"/>
<name>A0A382LGY3_9ZZZZ</name>